<evidence type="ECO:0000313" key="3">
    <source>
        <dbReference type="Proteomes" id="UP000183530"/>
    </source>
</evidence>
<dbReference type="Pfam" id="PF06983">
    <property type="entry name" value="3-dmu-9_3-mt"/>
    <property type="match status" value="1"/>
</dbReference>
<dbReference type="InterPro" id="IPR029068">
    <property type="entry name" value="Glyas_Bleomycin-R_OHBP_Dase"/>
</dbReference>
<dbReference type="KEGG" id="nae:BHE16_10580"/>
<evidence type="ECO:0000313" key="2">
    <source>
        <dbReference type="EMBL" id="APF41363.1"/>
    </source>
</evidence>
<keyword evidence="3" id="KW-1185">Reference proteome</keyword>
<protein>
    <recommendedName>
        <fullName evidence="1">PhnB-like domain-containing protein</fullName>
    </recommendedName>
</protein>
<proteinExistence type="predicted"/>
<organism evidence="2 3">
    <name type="scientific">Neomicrococcus aestuarii</name>
    <dbReference type="NCBI Taxonomy" id="556325"/>
    <lineage>
        <taxon>Bacteria</taxon>
        <taxon>Bacillati</taxon>
        <taxon>Actinomycetota</taxon>
        <taxon>Actinomycetes</taxon>
        <taxon>Micrococcales</taxon>
        <taxon>Micrococcaceae</taxon>
        <taxon>Neomicrococcus</taxon>
    </lineage>
</organism>
<dbReference type="Gene3D" id="3.10.180.10">
    <property type="entry name" value="2,3-Dihydroxybiphenyl 1,2-Dioxygenase, domain 1"/>
    <property type="match status" value="1"/>
</dbReference>
<dbReference type="InterPro" id="IPR028973">
    <property type="entry name" value="PhnB-like"/>
</dbReference>
<dbReference type="OrthoDB" id="9806473at2"/>
<gene>
    <name evidence="2" type="ORF">BHE16_10580</name>
</gene>
<dbReference type="RefSeq" id="WP_071894831.1">
    <property type="nucleotide sequence ID" value="NZ_CP018135.1"/>
</dbReference>
<evidence type="ECO:0000259" key="1">
    <source>
        <dbReference type="Pfam" id="PF06983"/>
    </source>
</evidence>
<name>A0A1L2ZPJ7_9MICC</name>
<accession>A0A1L2ZPJ7</accession>
<reference evidence="2 3" key="1">
    <citation type="submission" date="2016-11" db="EMBL/GenBank/DDBJ databases">
        <title>Genome sequencing of Zhihengliuella aestuarii B18 antagonistic to Plasmodiophora brassicae.</title>
        <authorList>
            <person name="Luo Y."/>
        </authorList>
    </citation>
    <scope>NUCLEOTIDE SEQUENCE [LARGE SCALE GENOMIC DNA]</scope>
    <source>
        <strain evidence="2 3">B18</strain>
    </source>
</reference>
<sequence>MNALATCLWFDGNASEAVRFYTELFPNSSSSTLMASLDAPKEAGNEPLLINFTINGQAFQALNGGPHFKPNEAVSFVVSCKDQAEVDYYWDAMTADGGAESMCGWLKDKYGFSWQIVPERLEELMTTSDLASQQRIMDAFMKMRKLEIAVIEEAAAASS</sequence>
<feature type="domain" description="PhnB-like" evidence="1">
    <location>
        <begin position="4"/>
        <end position="117"/>
    </location>
</feature>
<dbReference type="SUPFAM" id="SSF54593">
    <property type="entry name" value="Glyoxalase/Bleomycin resistance protein/Dihydroxybiphenyl dioxygenase"/>
    <property type="match status" value="1"/>
</dbReference>
<dbReference type="EMBL" id="CP018135">
    <property type="protein sequence ID" value="APF41363.1"/>
    <property type="molecule type" value="Genomic_DNA"/>
</dbReference>
<dbReference type="PANTHER" id="PTHR33990">
    <property type="entry name" value="PROTEIN YJDN-RELATED"/>
    <property type="match status" value="1"/>
</dbReference>
<dbReference type="PIRSF" id="PIRSF021700">
    <property type="entry name" value="3_dmu_93_MTrfase"/>
    <property type="match status" value="1"/>
</dbReference>
<dbReference type="AlphaFoldDB" id="A0A1L2ZPJ7"/>
<dbReference type="InterPro" id="IPR009725">
    <property type="entry name" value="3_dmu_93_MTrfase"/>
</dbReference>
<dbReference type="STRING" id="556325.BHE16_10580"/>
<dbReference type="PANTHER" id="PTHR33990:SF2">
    <property type="entry name" value="PHNB-LIKE DOMAIN-CONTAINING PROTEIN"/>
    <property type="match status" value="1"/>
</dbReference>
<dbReference type="CDD" id="cd06588">
    <property type="entry name" value="PhnB_like"/>
    <property type="match status" value="1"/>
</dbReference>
<dbReference type="Proteomes" id="UP000183530">
    <property type="component" value="Chromosome"/>
</dbReference>